<evidence type="ECO:0000259" key="2">
    <source>
        <dbReference type="PROSITE" id="PS50053"/>
    </source>
</evidence>
<dbReference type="Pfam" id="PF00240">
    <property type="entry name" value="ubiquitin"/>
    <property type="match status" value="2"/>
</dbReference>
<dbReference type="InterPro" id="IPR013694">
    <property type="entry name" value="VIT"/>
</dbReference>
<dbReference type="SMART" id="SM00213">
    <property type="entry name" value="UBQ"/>
    <property type="match status" value="2"/>
</dbReference>
<keyword evidence="6" id="KW-1185">Reference proteome</keyword>
<sequence length="886" mass="100253">MALFAAVRNYHNADPKTTRIDGKFNGSYYSGRVEMTYINETQILEDYQINIGKNSGGNICLHDYNIKIDNNPFIINIMKKEEAKQIFENKIAQDGNAVYGEGGDSYSSIQIPNILPNQVLTISAEFELPVTFPTKDTIGIIFPLTCPCHEGSTILNCADFHFSCKFSSFSLNEKSITSNPGGTLDLSSKTYSINHIDQKLTSISIMYDPNIQAQTFSIDNGLGICSGKYGSFTFIPSKKETATIDHTGEEFTFIIDCSGSMHGTEIKLAAECLIYFIKSLPRNCYFNVVCFGSQFAVLFDKPVPYTNENAMKAINLANSLTASMGGTVLSSPLSYVFSQPISTENKLRRVFVLTDGCVFDPSEVIDLVKRNNNTTMSSAIGIGYGVDRALVEGVGKAGNGFVDFVLSGDDMRSKVINQLEQSLNGLCHVDISIENNENIEIVPSVNNTLLSYEKPFTFYFKSTNDITNNDHVCIDVEGNSEPIIIQLNSFPDTSNVNRSLRYLFNNENMKSLLKQEQTNEVITTVTNLSIENGILCPYTGLLGTQQYESEEEENRIKNLITKYKEERERKRKEEELCRLFKVKNMEELESLKNNYVPPNQVRVSGYFTNIVVNIDPNHTRIEDLKAQIERQHDIPVDLQKLTFNYMEMKDGTLLKDYLIPNNASIFVNFKFSDDRVFHTLKQKYVAPDQLFVKTLTGRHITLHIDRNNFRIEEIKDMIQQLEGIPPDQQRLIFSGLQLEDGNKIGDYFIQNDSTLHLVLRLRGGGFPTDPKPLYAARSFVDGQNSDLIKIVSQQSVDGNWNDMPNQVLNDDNKELNELIQKIMNWSNENDFGDMKNAVVATVFSLAFMSKFKKEKFEIWKLIYSKGIEWLISINGNINWDNLIKSF</sequence>
<dbReference type="PROSITE" id="PS50234">
    <property type="entry name" value="VWFA"/>
    <property type="match status" value="1"/>
</dbReference>
<dbReference type="InterPro" id="IPR029071">
    <property type="entry name" value="Ubiquitin-like_domsf"/>
</dbReference>
<dbReference type="Gene3D" id="3.10.20.90">
    <property type="entry name" value="Phosphatidylinositol 3-kinase Catalytic Subunit, Chain A, domain 1"/>
    <property type="match status" value="2"/>
</dbReference>
<dbReference type="InterPro" id="IPR002035">
    <property type="entry name" value="VWF_A"/>
</dbReference>
<reference evidence="5 6" key="1">
    <citation type="submission" date="2024-04" db="EMBL/GenBank/DDBJ databases">
        <title>Tritrichomonas musculus Genome.</title>
        <authorList>
            <person name="Alves-Ferreira E."/>
            <person name="Grigg M."/>
            <person name="Lorenzi H."/>
            <person name="Galac M."/>
        </authorList>
    </citation>
    <scope>NUCLEOTIDE SEQUENCE [LARGE SCALE GENOMIC DNA]</scope>
    <source>
        <strain evidence="5 6">EAF2021</strain>
    </source>
</reference>
<dbReference type="SUPFAM" id="SSF54236">
    <property type="entry name" value="Ubiquitin-like"/>
    <property type="match status" value="2"/>
</dbReference>
<dbReference type="SMART" id="SM00327">
    <property type="entry name" value="VWA"/>
    <property type="match status" value="1"/>
</dbReference>
<dbReference type="InterPro" id="IPR019956">
    <property type="entry name" value="Ubiquitin_dom"/>
</dbReference>
<dbReference type="PROSITE" id="PS51468">
    <property type="entry name" value="VIT"/>
    <property type="match status" value="1"/>
</dbReference>
<feature type="domain" description="Ubiquitin-like" evidence="2">
    <location>
        <begin position="621"/>
        <end position="670"/>
    </location>
</feature>
<proteinExistence type="predicted"/>
<evidence type="ECO:0000313" key="6">
    <source>
        <dbReference type="Proteomes" id="UP001470230"/>
    </source>
</evidence>
<dbReference type="InterPro" id="IPR000626">
    <property type="entry name" value="Ubiquitin-like_dom"/>
</dbReference>
<dbReference type="PANTHER" id="PTHR45737">
    <property type="entry name" value="VON WILLEBRAND FACTOR A DOMAIN-CONTAINING PROTEIN 5A"/>
    <property type="match status" value="1"/>
</dbReference>
<dbReference type="PRINTS" id="PR00348">
    <property type="entry name" value="UBIQUITIN"/>
</dbReference>
<dbReference type="CDD" id="cd17039">
    <property type="entry name" value="Ubl_ubiquitin_like"/>
    <property type="match status" value="1"/>
</dbReference>
<dbReference type="Gene3D" id="3.40.50.410">
    <property type="entry name" value="von Willebrand factor, type A domain"/>
    <property type="match status" value="1"/>
</dbReference>
<organism evidence="5 6">
    <name type="scientific">Tritrichomonas musculus</name>
    <dbReference type="NCBI Taxonomy" id="1915356"/>
    <lineage>
        <taxon>Eukaryota</taxon>
        <taxon>Metamonada</taxon>
        <taxon>Parabasalia</taxon>
        <taxon>Tritrichomonadida</taxon>
        <taxon>Tritrichomonadidae</taxon>
        <taxon>Tritrichomonas</taxon>
    </lineage>
</organism>
<feature type="coiled-coil region" evidence="1">
    <location>
        <begin position="549"/>
        <end position="576"/>
    </location>
</feature>
<protein>
    <submittedName>
        <fullName evidence="5">von Willebrand factor A domain-containing protein 5A</fullName>
    </submittedName>
</protein>
<feature type="domain" description="Ubiquitin-like" evidence="2">
    <location>
        <begin position="688"/>
        <end position="764"/>
    </location>
</feature>
<dbReference type="SUPFAM" id="SSF53300">
    <property type="entry name" value="vWA-like"/>
    <property type="match status" value="1"/>
</dbReference>
<evidence type="ECO:0000256" key="1">
    <source>
        <dbReference type="SAM" id="Coils"/>
    </source>
</evidence>
<dbReference type="Pfam" id="PF13768">
    <property type="entry name" value="VWA_3"/>
    <property type="match status" value="1"/>
</dbReference>
<dbReference type="EMBL" id="JAPFFF010000067">
    <property type="protein sequence ID" value="KAK8836239.1"/>
    <property type="molecule type" value="Genomic_DNA"/>
</dbReference>
<keyword evidence="1" id="KW-0175">Coiled coil</keyword>
<comment type="caution">
    <text evidence="5">The sequence shown here is derived from an EMBL/GenBank/DDBJ whole genome shotgun (WGS) entry which is preliminary data.</text>
</comment>
<name>A0ABR2GQN5_9EUKA</name>
<evidence type="ECO:0000259" key="3">
    <source>
        <dbReference type="PROSITE" id="PS50234"/>
    </source>
</evidence>
<evidence type="ECO:0000259" key="4">
    <source>
        <dbReference type="PROSITE" id="PS51468"/>
    </source>
</evidence>
<evidence type="ECO:0000313" key="5">
    <source>
        <dbReference type="EMBL" id="KAK8836239.1"/>
    </source>
</evidence>
<dbReference type="Proteomes" id="UP001470230">
    <property type="component" value="Unassembled WGS sequence"/>
</dbReference>
<accession>A0ABR2GQN5</accession>
<feature type="domain" description="VWFA" evidence="3">
    <location>
        <begin position="250"/>
        <end position="423"/>
    </location>
</feature>
<gene>
    <name evidence="5" type="ORF">M9Y10_039871</name>
</gene>
<feature type="domain" description="VIT" evidence="4">
    <location>
        <begin position="1"/>
        <end position="128"/>
    </location>
</feature>
<dbReference type="InterPro" id="IPR036465">
    <property type="entry name" value="vWFA_dom_sf"/>
</dbReference>
<dbReference type="PROSITE" id="PS50053">
    <property type="entry name" value="UBIQUITIN_2"/>
    <property type="match status" value="2"/>
</dbReference>
<dbReference type="PANTHER" id="PTHR45737:SF6">
    <property type="entry name" value="VON WILLEBRAND FACTOR A DOMAIN-CONTAINING PROTEIN 5A"/>
    <property type="match status" value="1"/>
</dbReference>